<keyword evidence="4" id="KW-0808">Transferase</keyword>
<accession>A0AAD8E999</accession>
<proteinExistence type="predicted"/>
<dbReference type="GO" id="GO:0008175">
    <property type="term" value="F:tRNA methyltransferase activity"/>
    <property type="evidence" value="ECO:0007669"/>
    <property type="project" value="TreeGrafter"/>
</dbReference>
<keyword evidence="1" id="KW-0963">Cytoplasm</keyword>
<keyword evidence="6" id="KW-0472">Membrane</keyword>
<dbReference type="InterPro" id="IPR002877">
    <property type="entry name" value="RNA_MeTrfase_FtsJ_dom"/>
</dbReference>
<feature type="non-terminal residue" evidence="8">
    <location>
        <position position="1"/>
    </location>
</feature>
<dbReference type="Gene3D" id="3.40.50.150">
    <property type="entry name" value="Vaccinia Virus protein VP39"/>
    <property type="match status" value="1"/>
</dbReference>
<feature type="transmembrane region" description="Helical" evidence="6">
    <location>
        <begin position="94"/>
        <end position="114"/>
    </location>
</feature>
<reference evidence="8" key="2">
    <citation type="submission" date="2023-05" db="EMBL/GenBank/DDBJ databases">
        <authorList>
            <person name="Fouks B."/>
        </authorList>
    </citation>
    <scope>NUCLEOTIDE SEQUENCE</scope>
    <source>
        <strain evidence="8">Stay&amp;Tobe</strain>
        <tissue evidence="8">Testes</tissue>
    </source>
</reference>
<organism evidence="8 9">
    <name type="scientific">Diploptera punctata</name>
    <name type="common">Pacific beetle cockroach</name>
    <dbReference type="NCBI Taxonomy" id="6984"/>
    <lineage>
        <taxon>Eukaryota</taxon>
        <taxon>Metazoa</taxon>
        <taxon>Ecdysozoa</taxon>
        <taxon>Arthropoda</taxon>
        <taxon>Hexapoda</taxon>
        <taxon>Insecta</taxon>
        <taxon>Pterygota</taxon>
        <taxon>Neoptera</taxon>
        <taxon>Polyneoptera</taxon>
        <taxon>Dictyoptera</taxon>
        <taxon>Blattodea</taxon>
        <taxon>Blaberoidea</taxon>
        <taxon>Blaberidae</taxon>
        <taxon>Diplopterinae</taxon>
        <taxon>Diploptera</taxon>
    </lineage>
</organism>
<evidence type="ECO:0000256" key="2">
    <source>
        <dbReference type="ARBA" id="ARBA00022552"/>
    </source>
</evidence>
<keyword evidence="9" id="KW-1185">Reference proteome</keyword>
<keyword evidence="6" id="KW-1133">Transmembrane helix</keyword>
<dbReference type="PANTHER" id="PTHR10920:SF12">
    <property type="entry name" value="TRNA (CYTIDINE(32)_GUANOSINE(34)-2'-O)-METHYLTRANSFERASE-RELATED"/>
    <property type="match status" value="1"/>
</dbReference>
<dbReference type="Proteomes" id="UP001233999">
    <property type="component" value="Unassembled WGS sequence"/>
</dbReference>
<evidence type="ECO:0000256" key="3">
    <source>
        <dbReference type="ARBA" id="ARBA00022603"/>
    </source>
</evidence>
<keyword evidence="5" id="KW-0949">S-adenosyl-L-methionine</keyword>
<evidence type="ECO:0000259" key="7">
    <source>
        <dbReference type="Pfam" id="PF01728"/>
    </source>
</evidence>
<dbReference type="GO" id="GO:0006364">
    <property type="term" value="P:rRNA processing"/>
    <property type="evidence" value="ECO:0007669"/>
    <property type="project" value="UniProtKB-KW"/>
</dbReference>
<dbReference type="FunFam" id="3.40.50.150:FF:000220">
    <property type="entry name" value="CAMK protein kinase"/>
    <property type="match status" value="1"/>
</dbReference>
<dbReference type="AlphaFoldDB" id="A0AAD8E999"/>
<keyword evidence="6" id="KW-0812">Transmembrane</keyword>
<feature type="domain" description="Ribosomal RNA methyltransferase FtsJ" evidence="7">
    <location>
        <begin position="3"/>
        <end position="158"/>
    </location>
</feature>
<dbReference type="SUPFAM" id="SSF53335">
    <property type="entry name" value="S-adenosyl-L-methionine-dependent methyltransferases"/>
    <property type="match status" value="1"/>
</dbReference>
<protein>
    <recommendedName>
        <fullName evidence="7">Ribosomal RNA methyltransferase FtsJ domain-containing protein</fullName>
    </recommendedName>
</protein>
<evidence type="ECO:0000256" key="1">
    <source>
        <dbReference type="ARBA" id="ARBA00022490"/>
    </source>
</evidence>
<name>A0AAD8E999_DIPPU</name>
<dbReference type="InterPro" id="IPR050082">
    <property type="entry name" value="RNA_methyltr_RlmE"/>
</dbReference>
<dbReference type="GO" id="GO:0002181">
    <property type="term" value="P:cytoplasmic translation"/>
    <property type="evidence" value="ECO:0007669"/>
    <property type="project" value="TreeGrafter"/>
</dbReference>
<dbReference type="EMBL" id="JASPKZ010007879">
    <property type="protein sequence ID" value="KAJ9581606.1"/>
    <property type="molecule type" value="Genomic_DNA"/>
</dbReference>
<evidence type="ECO:0000256" key="5">
    <source>
        <dbReference type="ARBA" id="ARBA00022691"/>
    </source>
</evidence>
<keyword evidence="2" id="KW-0698">rRNA processing</keyword>
<evidence type="ECO:0000313" key="9">
    <source>
        <dbReference type="Proteomes" id="UP001233999"/>
    </source>
</evidence>
<evidence type="ECO:0000256" key="4">
    <source>
        <dbReference type="ARBA" id="ARBA00022679"/>
    </source>
</evidence>
<reference evidence="8" key="1">
    <citation type="journal article" date="2023" name="IScience">
        <title>Live-bearing cockroach genome reveals convergent evolutionary mechanisms linked to viviparity in insects and beyond.</title>
        <authorList>
            <person name="Fouks B."/>
            <person name="Harrison M.C."/>
            <person name="Mikhailova A.A."/>
            <person name="Marchal E."/>
            <person name="English S."/>
            <person name="Carruthers M."/>
            <person name="Jennings E.C."/>
            <person name="Chiamaka E.L."/>
            <person name="Frigard R.A."/>
            <person name="Pippel M."/>
            <person name="Attardo G.M."/>
            <person name="Benoit J.B."/>
            <person name="Bornberg-Bauer E."/>
            <person name="Tobe S.S."/>
        </authorList>
    </citation>
    <scope>NUCLEOTIDE SEQUENCE</scope>
    <source>
        <strain evidence="8">Stay&amp;Tobe</strain>
    </source>
</reference>
<gene>
    <name evidence="8" type="ORF">L9F63_023214</name>
</gene>
<evidence type="ECO:0000313" key="8">
    <source>
        <dbReference type="EMBL" id="KAJ9581606.1"/>
    </source>
</evidence>
<dbReference type="Pfam" id="PF01728">
    <property type="entry name" value="FtsJ"/>
    <property type="match status" value="1"/>
</dbReference>
<evidence type="ECO:0000256" key="6">
    <source>
        <dbReference type="SAM" id="Phobius"/>
    </source>
</evidence>
<sequence length="229" mass="25141">VSRVVDLCAAPGGWSQVVSQKLGDREDVKIVAVDVQSMAPIEGVFTIEGDITDKNTASAIIKCFDGSPADLVLCDGAPDVLKMHDLDEYHQGQLLLAAFSIMCNILIPGGTFLAKIFRGKGVPHLVSQFQSFFKEVIILKPSTSRNSSIECFVLCTNFHLPSGFIPCMEKPLLSLEEISHSYKPVTFQVCGNETYDPDTTYPLELDDKECYKYQNPEQSPIKPAYAASL</sequence>
<keyword evidence="3" id="KW-0489">Methyltransferase</keyword>
<dbReference type="PANTHER" id="PTHR10920">
    <property type="entry name" value="RIBOSOMAL RNA METHYLTRANSFERASE"/>
    <property type="match status" value="1"/>
</dbReference>
<dbReference type="GO" id="GO:0005737">
    <property type="term" value="C:cytoplasm"/>
    <property type="evidence" value="ECO:0007669"/>
    <property type="project" value="TreeGrafter"/>
</dbReference>
<feature type="non-terminal residue" evidence="8">
    <location>
        <position position="229"/>
    </location>
</feature>
<comment type="caution">
    <text evidence="8">The sequence shown here is derived from an EMBL/GenBank/DDBJ whole genome shotgun (WGS) entry which is preliminary data.</text>
</comment>
<dbReference type="InterPro" id="IPR029063">
    <property type="entry name" value="SAM-dependent_MTases_sf"/>
</dbReference>
<dbReference type="GO" id="GO:0030488">
    <property type="term" value="P:tRNA methylation"/>
    <property type="evidence" value="ECO:0007669"/>
    <property type="project" value="TreeGrafter"/>
</dbReference>